<proteinExistence type="predicted"/>
<organism evidence="2">
    <name type="scientific">Oikopleura dioica</name>
    <name type="common">Tunicate</name>
    <dbReference type="NCBI Taxonomy" id="34765"/>
    <lineage>
        <taxon>Eukaryota</taxon>
        <taxon>Metazoa</taxon>
        <taxon>Chordata</taxon>
        <taxon>Tunicata</taxon>
        <taxon>Appendicularia</taxon>
        <taxon>Copelata</taxon>
        <taxon>Oikopleuridae</taxon>
        <taxon>Oikopleura</taxon>
    </lineage>
</organism>
<dbReference type="PANTHER" id="PTHR30543">
    <property type="entry name" value="CHROMATE REDUCTASE"/>
    <property type="match status" value="1"/>
</dbReference>
<dbReference type="GO" id="GO:0010181">
    <property type="term" value="F:FMN binding"/>
    <property type="evidence" value="ECO:0007669"/>
    <property type="project" value="TreeGrafter"/>
</dbReference>
<dbReference type="InterPro" id="IPR029039">
    <property type="entry name" value="Flavoprotein-like_sf"/>
</dbReference>
<dbReference type="AlphaFoldDB" id="E4Y3W3"/>
<name>E4Y3W3_OIKDI</name>
<accession>E4Y3W3</accession>
<dbReference type="PANTHER" id="PTHR30543:SF21">
    <property type="entry name" value="NAD(P)H-DEPENDENT FMN REDUCTASE LOT6"/>
    <property type="match status" value="1"/>
</dbReference>
<dbReference type="Gene3D" id="3.40.50.360">
    <property type="match status" value="1"/>
</dbReference>
<dbReference type="GO" id="GO:0016491">
    <property type="term" value="F:oxidoreductase activity"/>
    <property type="evidence" value="ECO:0007669"/>
    <property type="project" value="InterPro"/>
</dbReference>
<dbReference type="InterPro" id="IPR005025">
    <property type="entry name" value="FMN_Rdtase-like_dom"/>
</dbReference>
<sequence>MKVGVILGSVRPGRLSSRVGEHVAKALEARGHTPKIFDPAENQLPLLEIPLHFFPPNQEPPAILKRLQQELNEQDAYIFVTAEYNLNVAPALLNFVDHFPYNTWRWKCASVISYSMGNFGGMIAQQTLRQTLGMIGLAALPTSVTLPNVQEQIDELGNCNGDRKQSIEKNIEKLLDELEFFSNAVLAKKETTVVPFNDE</sequence>
<evidence type="ECO:0000313" key="2">
    <source>
        <dbReference type="EMBL" id="CBY30361.1"/>
    </source>
</evidence>
<dbReference type="Pfam" id="PF03358">
    <property type="entry name" value="FMN_red"/>
    <property type="match status" value="1"/>
</dbReference>
<dbReference type="Proteomes" id="UP000011014">
    <property type="component" value="Unassembled WGS sequence"/>
</dbReference>
<feature type="domain" description="NADPH-dependent FMN reductase-like" evidence="1">
    <location>
        <begin position="1"/>
        <end position="149"/>
    </location>
</feature>
<protein>
    <recommendedName>
        <fullName evidence="1">NADPH-dependent FMN reductase-like domain-containing protein</fullName>
    </recommendedName>
</protein>
<dbReference type="SUPFAM" id="SSF52218">
    <property type="entry name" value="Flavoproteins"/>
    <property type="match status" value="1"/>
</dbReference>
<evidence type="ECO:0000259" key="1">
    <source>
        <dbReference type="Pfam" id="PF03358"/>
    </source>
</evidence>
<dbReference type="EMBL" id="FN654275">
    <property type="protein sequence ID" value="CBY30361.1"/>
    <property type="molecule type" value="Genomic_DNA"/>
</dbReference>
<reference evidence="2" key="1">
    <citation type="journal article" date="2010" name="Science">
        <title>Plasticity of animal genome architecture unmasked by rapid evolution of a pelagic tunicate.</title>
        <authorList>
            <person name="Denoeud F."/>
            <person name="Henriet S."/>
            <person name="Mungpakdee S."/>
            <person name="Aury J.M."/>
            <person name="Da Silva C."/>
            <person name="Brinkmann H."/>
            <person name="Mikhaleva J."/>
            <person name="Olsen L.C."/>
            <person name="Jubin C."/>
            <person name="Canestro C."/>
            <person name="Bouquet J.M."/>
            <person name="Danks G."/>
            <person name="Poulain J."/>
            <person name="Campsteijn C."/>
            <person name="Adamski M."/>
            <person name="Cross I."/>
            <person name="Yadetie F."/>
            <person name="Muffato M."/>
            <person name="Louis A."/>
            <person name="Butcher S."/>
            <person name="Tsagkogeorga G."/>
            <person name="Konrad A."/>
            <person name="Singh S."/>
            <person name="Jensen M.F."/>
            <person name="Cong E.H."/>
            <person name="Eikeseth-Otteraa H."/>
            <person name="Noel B."/>
            <person name="Anthouard V."/>
            <person name="Porcel B.M."/>
            <person name="Kachouri-Lafond R."/>
            <person name="Nishino A."/>
            <person name="Ugolini M."/>
            <person name="Chourrout P."/>
            <person name="Nishida H."/>
            <person name="Aasland R."/>
            <person name="Huzurbazar S."/>
            <person name="Westhof E."/>
            <person name="Delsuc F."/>
            <person name="Lehrach H."/>
            <person name="Reinhardt R."/>
            <person name="Weissenbach J."/>
            <person name="Roy S.W."/>
            <person name="Artiguenave F."/>
            <person name="Postlethwait J.H."/>
            <person name="Manak J.R."/>
            <person name="Thompson E.M."/>
            <person name="Jaillon O."/>
            <person name="Du Pasquier L."/>
            <person name="Boudinot P."/>
            <person name="Liberles D.A."/>
            <person name="Volff J.N."/>
            <person name="Philippe H."/>
            <person name="Lenhard B."/>
            <person name="Roest Crollius H."/>
            <person name="Wincker P."/>
            <person name="Chourrout D."/>
        </authorList>
    </citation>
    <scope>NUCLEOTIDE SEQUENCE [LARGE SCALE GENOMIC DNA]</scope>
</reference>
<dbReference type="GO" id="GO:0005829">
    <property type="term" value="C:cytosol"/>
    <property type="evidence" value="ECO:0007669"/>
    <property type="project" value="TreeGrafter"/>
</dbReference>
<dbReference type="InterPro" id="IPR050712">
    <property type="entry name" value="NAD(P)H-dep_reductase"/>
</dbReference>
<gene>
    <name evidence="2" type="ORF">GSOID_T00018225001</name>
</gene>